<accession>A0A157ZZQ8</accession>
<organism evidence="1 2">
    <name type="scientific">Caballeronia calidae</name>
    <dbReference type="NCBI Taxonomy" id="1777139"/>
    <lineage>
        <taxon>Bacteria</taxon>
        <taxon>Pseudomonadati</taxon>
        <taxon>Pseudomonadota</taxon>
        <taxon>Betaproteobacteria</taxon>
        <taxon>Burkholderiales</taxon>
        <taxon>Burkholderiaceae</taxon>
        <taxon>Caballeronia</taxon>
    </lineage>
</organism>
<gene>
    <name evidence="1" type="ORF">AWB78_01098</name>
</gene>
<reference evidence="1" key="1">
    <citation type="submission" date="2016-01" db="EMBL/GenBank/DDBJ databases">
        <authorList>
            <person name="Peeters C."/>
        </authorList>
    </citation>
    <scope>NUCLEOTIDE SEQUENCE</scope>
    <source>
        <strain evidence="1">LMG 29321</strain>
    </source>
</reference>
<evidence type="ECO:0000313" key="1">
    <source>
        <dbReference type="EMBL" id="SAK51034.1"/>
    </source>
</evidence>
<sequence length="72" mass="7909">MQITIHASSFATQTLANNLPGLTPSPPIGRLRYARDLNHIDLLRDRATNQQAGVEFCSECPSPKENQECLSA</sequence>
<evidence type="ECO:0000313" key="2">
    <source>
        <dbReference type="Proteomes" id="UP000071859"/>
    </source>
</evidence>
<dbReference type="EMBL" id="FCOX02000004">
    <property type="protein sequence ID" value="SAK51034.1"/>
    <property type="molecule type" value="Genomic_DNA"/>
</dbReference>
<dbReference type="Proteomes" id="UP000071859">
    <property type="component" value="Unassembled WGS sequence"/>
</dbReference>
<dbReference type="AlphaFoldDB" id="A0A157ZZQ8"/>
<name>A0A157ZZQ8_9BURK</name>
<protein>
    <submittedName>
        <fullName evidence="1">Uncharacterized protein</fullName>
    </submittedName>
</protein>
<comment type="caution">
    <text evidence="1">The sequence shown here is derived from an EMBL/GenBank/DDBJ whole genome shotgun (WGS) entry which is preliminary data.</text>
</comment>
<proteinExistence type="predicted"/>
<keyword evidence="2" id="KW-1185">Reference proteome</keyword>